<evidence type="ECO:0000256" key="2">
    <source>
        <dbReference type="SAM" id="SignalP"/>
    </source>
</evidence>
<dbReference type="RefSeq" id="WP_215999124.1">
    <property type="nucleotide sequence ID" value="NZ_JAUFQI010000001.1"/>
</dbReference>
<dbReference type="PIRSF" id="PIRSF002741">
    <property type="entry name" value="MppA"/>
    <property type="match status" value="1"/>
</dbReference>
<dbReference type="CDD" id="cd08497">
    <property type="entry name" value="MbnE-like"/>
    <property type="match status" value="1"/>
</dbReference>
<name>A0ABV7WUY9_9GAMM</name>
<dbReference type="InterPro" id="IPR030678">
    <property type="entry name" value="Peptide/Ni-bd"/>
</dbReference>
<keyword evidence="1 2" id="KW-0732">Signal</keyword>
<dbReference type="Proteomes" id="UP001595710">
    <property type="component" value="Unassembled WGS sequence"/>
</dbReference>
<dbReference type="PANTHER" id="PTHR30290:SF64">
    <property type="entry name" value="ABC TRANSPORTER PERIPLASMIC BINDING PROTEIN"/>
    <property type="match status" value="1"/>
</dbReference>
<accession>A0ABV7WUY9</accession>
<evidence type="ECO:0000256" key="1">
    <source>
        <dbReference type="ARBA" id="ARBA00022729"/>
    </source>
</evidence>
<dbReference type="InterPro" id="IPR039424">
    <property type="entry name" value="SBP_5"/>
</dbReference>
<dbReference type="Pfam" id="PF00496">
    <property type="entry name" value="SBP_bac_5"/>
    <property type="match status" value="1"/>
</dbReference>
<feature type="chain" id="PRO_5047067128" evidence="2">
    <location>
        <begin position="22"/>
        <end position="603"/>
    </location>
</feature>
<dbReference type="InterPro" id="IPR000914">
    <property type="entry name" value="SBP_5_dom"/>
</dbReference>
<comment type="caution">
    <text evidence="4">The sequence shown here is derived from an EMBL/GenBank/DDBJ whole genome shotgun (WGS) entry which is preliminary data.</text>
</comment>
<evidence type="ECO:0000259" key="3">
    <source>
        <dbReference type="Pfam" id="PF00496"/>
    </source>
</evidence>
<organism evidence="4 5">
    <name type="scientific">Reinekea marina</name>
    <dbReference type="NCBI Taxonomy" id="1310421"/>
    <lineage>
        <taxon>Bacteria</taxon>
        <taxon>Pseudomonadati</taxon>
        <taxon>Pseudomonadota</taxon>
        <taxon>Gammaproteobacteria</taxon>
        <taxon>Oceanospirillales</taxon>
        <taxon>Saccharospirillaceae</taxon>
        <taxon>Reinekea</taxon>
    </lineage>
</organism>
<feature type="domain" description="Solute-binding protein family 5" evidence="3">
    <location>
        <begin position="96"/>
        <end position="478"/>
    </location>
</feature>
<keyword evidence="5" id="KW-1185">Reference proteome</keyword>
<proteinExistence type="predicted"/>
<sequence>MSHLRKPVVGIVAAASLMLSAHGWSESLPANLTWISNMDQPVFANQEAPKGGTVNYRISSFPLTLRTEGPDSNGAFAAWTRGLFGSLMERHPNTREFIPYLAESWAFAGDDRTMYFKLDEDARWSDGEKVTADDFVFTREFMTSEDIQAPWYNDYYSNEISEVTKIDEYTLKVVSGPAKPVDELYEQVNLRPLPEHAIRPALNEDWVEEQNWTIFPTVAAYQIDDVDMGKSITLKRVKDWWAADKKYMVGRYNVDKFRIKVIRDTDVTLQALNKGELDAHMMIFPAQWHSFNEDFSAYAKGYIQKTWAFNATPQGLAGVWLNKQDPMLSNHDIRLGIAHAMNVPKMLEAALYGDYQHLQNLGSGYGKYENKDVKAFPFNPDKAREYFAKAGYSKMGPNGFLVNDAGEELKVELLYLSPAHTPRTSVLQEEAKKAGLNLELNLLAGAQGFKAMLEKNHKAGFVGMGAGMLPAYWQYFHSDNAKEQTNNFTMTADPELDKLIMTYKEEFDTDVRIKAAHAIQEWVIADAAYIPTYSVPFTRAAHWKWLKVPAEAAGLEDSLFCSGGLSDCYGRFWVDAEEKKAVEAAMKSGKTFESVTRIDTTWK</sequence>
<dbReference type="PANTHER" id="PTHR30290">
    <property type="entry name" value="PERIPLASMIC BINDING COMPONENT OF ABC TRANSPORTER"/>
    <property type="match status" value="1"/>
</dbReference>
<gene>
    <name evidence="4" type="ORF">ACFOND_11460</name>
</gene>
<dbReference type="EMBL" id="JBHRYN010000012">
    <property type="protein sequence ID" value="MFC3702260.1"/>
    <property type="molecule type" value="Genomic_DNA"/>
</dbReference>
<evidence type="ECO:0000313" key="5">
    <source>
        <dbReference type="Proteomes" id="UP001595710"/>
    </source>
</evidence>
<protein>
    <submittedName>
        <fullName evidence="4">Extracellular solute-binding protein</fullName>
    </submittedName>
</protein>
<evidence type="ECO:0000313" key="4">
    <source>
        <dbReference type="EMBL" id="MFC3702260.1"/>
    </source>
</evidence>
<feature type="signal peptide" evidence="2">
    <location>
        <begin position="1"/>
        <end position="21"/>
    </location>
</feature>
<reference evidence="5" key="1">
    <citation type="journal article" date="2019" name="Int. J. Syst. Evol. Microbiol.">
        <title>The Global Catalogue of Microorganisms (GCM) 10K type strain sequencing project: providing services to taxonomists for standard genome sequencing and annotation.</title>
        <authorList>
            <consortium name="The Broad Institute Genomics Platform"/>
            <consortium name="The Broad Institute Genome Sequencing Center for Infectious Disease"/>
            <person name="Wu L."/>
            <person name="Ma J."/>
        </authorList>
    </citation>
    <scope>NUCLEOTIDE SEQUENCE [LARGE SCALE GENOMIC DNA]</scope>
    <source>
        <strain evidence="5">CECT 8288</strain>
    </source>
</reference>